<keyword evidence="1" id="KW-0812">Transmembrane</keyword>
<sequence length="108" mass="12298">MSELQKMIFLNAFWLALVASFGSYKSIVLLGSYNNGSKLGEEITVAYTEEQINLNFRELYLKCLIMVLLLSFCLSTYWLLYFVNPAQKIKSKTFISIVITTDGFNSEG</sequence>
<gene>
    <name evidence="2" type="ORF">OKIOD_LOCUS4315</name>
</gene>
<proteinExistence type="predicted"/>
<feature type="transmembrane region" description="Helical" evidence="1">
    <location>
        <begin position="59"/>
        <end position="83"/>
    </location>
</feature>
<evidence type="ECO:0000313" key="3">
    <source>
        <dbReference type="Proteomes" id="UP001158576"/>
    </source>
</evidence>
<reference evidence="2 3" key="1">
    <citation type="submission" date="2021-04" db="EMBL/GenBank/DDBJ databases">
        <authorList>
            <person name="Bliznina A."/>
        </authorList>
    </citation>
    <scope>NUCLEOTIDE SEQUENCE [LARGE SCALE GENOMIC DNA]</scope>
</reference>
<dbReference type="EMBL" id="OU015568">
    <property type="protein sequence ID" value="CAG5090898.1"/>
    <property type="molecule type" value="Genomic_DNA"/>
</dbReference>
<keyword evidence="1" id="KW-0472">Membrane</keyword>
<protein>
    <submittedName>
        <fullName evidence="2">Oidioi.mRNA.OKI2018_I69.PAR.g12757.t1.cds</fullName>
    </submittedName>
</protein>
<feature type="transmembrane region" description="Helical" evidence="1">
    <location>
        <begin position="12"/>
        <end position="33"/>
    </location>
</feature>
<organism evidence="2 3">
    <name type="scientific">Oikopleura dioica</name>
    <name type="common">Tunicate</name>
    <dbReference type="NCBI Taxonomy" id="34765"/>
    <lineage>
        <taxon>Eukaryota</taxon>
        <taxon>Metazoa</taxon>
        <taxon>Chordata</taxon>
        <taxon>Tunicata</taxon>
        <taxon>Appendicularia</taxon>
        <taxon>Copelata</taxon>
        <taxon>Oikopleuridae</taxon>
        <taxon>Oikopleura</taxon>
    </lineage>
</organism>
<accession>A0ABN7S1M1</accession>
<evidence type="ECO:0000256" key="1">
    <source>
        <dbReference type="SAM" id="Phobius"/>
    </source>
</evidence>
<evidence type="ECO:0000313" key="2">
    <source>
        <dbReference type="EMBL" id="CAG5090898.1"/>
    </source>
</evidence>
<dbReference type="Proteomes" id="UP001158576">
    <property type="component" value="Chromosome PAR"/>
</dbReference>
<keyword evidence="3" id="KW-1185">Reference proteome</keyword>
<keyword evidence="1" id="KW-1133">Transmembrane helix</keyword>
<name>A0ABN7S1M1_OIKDI</name>